<reference evidence="3" key="1">
    <citation type="journal article" date="2005" name="Nature">
        <title>The map-based sequence of the rice genome.</title>
        <authorList>
            <consortium name="International rice genome sequencing project (IRGSP)"/>
            <person name="Matsumoto T."/>
            <person name="Wu J."/>
            <person name="Kanamori H."/>
            <person name="Katayose Y."/>
            <person name="Fujisawa M."/>
            <person name="Namiki N."/>
            <person name="Mizuno H."/>
            <person name="Yamamoto K."/>
            <person name="Antonio B.A."/>
            <person name="Baba T."/>
            <person name="Sakata K."/>
            <person name="Nagamura Y."/>
            <person name="Aoki H."/>
            <person name="Arikawa K."/>
            <person name="Arita K."/>
            <person name="Bito T."/>
            <person name="Chiden Y."/>
            <person name="Fujitsuka N."/>
            <person name="Fukunaka R."/>
            <person name="Hamada M."/>
            <person name="Harada C."/>
            <person name="Hayashi A."/>
            <person name="Hijishita S."/>
            <person name="Honda M."/>
            <person name="Hosokawa S."/>
            <person name="Ichikawa Y."/>
            <person name="Idonuma A."/>
            <person name="Iijima M."/>
            <person name="Ikeda M."/>
            <person name="Ikeno M."/>
            <person name="Ito K."/>
            <person name="Ito S."/>
            <person name="Ito T."/>
            <person name="Ito Y."/>
            <person name="Ito Y."/>
            <person name="Iwabuchi A."/>
            <person name="Kamiya K."/>
            <person name="Karasawa W."/>
            <person name="Kurita K."/>
            <person name="Katagiri S."/>
            <person name="Kikuta A."/>
            <person name="Kobayashi H."/>
            <person name="Kobayashi N."/>
            <person name="Machita K."/>
            <person name="Maehara T."/>
            <person name="Masukawa M."/>
            <person name="Mizubayashi T."/>
            <person name="Mukai Y."/>
            <person name="Nagasaki H."/>
            <person name="Nagata Y."/>
            <person name="Naito S."/>
            <person name="Nakashima M."/>
            <person name="Nakama Y."/>
            <person name="Nakamichi Y."/>
            <person name="Nakamura M."/>
            <person name="Meguro A."/>
            <person name="Negishi M."/>
            <person name="Ohta I."/>
            <person name="Ohta T."/>
            <person name="Okamoto M."/>
            <person name="Ono N."/>
            <person name="Saji S."/>
            <person name="Sakaguchi M."/>
            <person name="Sakai K."/>
            <person name="Shibata M."/>
            <person name="Shimokawa T."/>
            <person name="Song J."/>
            <person name="Takazaki Y."/>
            <person name="Terasawa K."/>
            <person name="Tsugane M."/>
            <person name="Tsuji K."/>
            <person name="Ueda S."/>
            <person name="Waki K."/>
            <person name="Yamagata H."/>
            <person name="Yamamoto M."/>
            <person name="Yamamoto S."/>
            <person name="Yamane H."/>
            <person name="Yoshiki S."/>
            <person name="Yoshihara R."/>
            <person name="Yukawa K."/>
            <person name="Zhong H."/>
            <person name="Yano M."/>
            <person name="Yuan Q."/>
            <person name="Ouyang S."/>
            <person name="Liu J."/>
            <person name="Jones K.M."/>
            <person name="Gansberger K."/>
            <person name="Moffat K."/>
            <person name="Hill J."/>
            <person name="Bera J."/>
            <person name="Fadrosh D."/>
            <person name="Jin S."/>
            <person name="Johri S."/>
            <person name="Kim M."/>
            <person name="Overton L."/>
            <person name="Reardon M."/>
            <person name="Tsitrin T."/>
            <person name="Vuong H."/>
            <person name="Weaver B."/>
            <person name="Ciecko A."/>
            <person name="Tallon L."/>
            <person name="Jackson J."/>
            <person name="Pai G."/>
            <person name="Aken S.V."/>
            <person name="Utterback T."/>
            <person name="Reidmuller S."/>
            <person name="Feldblyum T."/>
            <person name="Hsiao J."/>
            <person name="Zismann V."/>
            <person name="Iobst S."/>
            <person name="de Vazeille A.R."/>
            <person name="Buell C.R."/>
            <person name="Ying K."/>
            <person name="Li Y."/>
            <person name="Lu T."/>
            <person name="Huang Y."/>
            <person name="Zhao Q."/>
            <person name="Feng Q."/>
            <person name="Zhang L."/>
            <person name="Zhu J."/>
            <person name="Weng Q."/>
            <person name="Mu J."/>
            <person name="Lu Y."/>
            <person name="Fan D."/>
            <person name="Liu Y."/>
            <person name="Guan J."/>
            <person name="Zhang Y."/>
            <person name="Yu S."/>
            <person name="Liu X."/>
            <person name="Zhang Y."/>
            <person name="Hong G."/>
            <person name="Han B."/>
            <person name="Choisne N."/>
            <person name="Demange N."/>
            <person name="Orjeda G."/>
            <person name="Samain S."/>
            <person name="Cattolico L."/>
            <person name="Pelletier E."/>
            <person name="Couloux A."/>
            <person name="Segurens B."/>
            <person name="Wincker P."/>
            <person name="D'Hont A."/>
            <person name="Scarpelli C."/>
            <person name="Weissenbach J."/>
            <person name="Salanoubat M."/>
            <person name="Quetier F."/>
            <person name="Yu Y."/>
            <person name="Kim H.R."/>
            <person name="Rambo T."/>
            <person name="Currie J."/>
            <person name="Collura K."/>
            <person name="Luo M."/>
            <person name="Yang T."/>
            <person name="Ammiraju J.S.S."/>
            <person name="Engler F."/>
            <person name="Soderlund C."/>
            <person name="Wing R.A."/>
            <person name="Palmer L.E."/>
            <person name="de la Bastide M."/>
            <person name="Spiegel L."/>
            <person name="Nascimento L."/>
            <person name="Zutavern T."/>
            <person name="O'Shaughnessy A."/>
            <person name="Dike S."/>
            <person name="Dedhia N."/>
            <person name="Preston R."/>
            <person name="Balija V."/>
            <person name="McCombie W.R."/>
            <person name="Chow T."/>
            <person name="Chen H."/>
            <person name="Chung M."/>
            <person name="Chen C."/>
            <person name="Shaw J."/>
            <person name="Wu H."/>
            <person name="Hsiao K."/>
            <person name="Chao Y."/>
            <person name="Chu M."/>
            <person name="Cheng C."/>
            <person name="Hour A."/>
            <person name="Lee P."/>
            <person name="Lin S."/>
            <person name="Lin Y."/>
            <person name="Liou J."/>
            <person name="Liu S."/>
            <person name="Hsing Y."/>
            <person name="Raghuvanshi S."/>
            <person name="Mohanty A."/>
            <person name="Bharti A.K."/>
            <person name="Gaur A."/>
            <person name="Gupta V."/>
            <person name="Kumar D."/>
            <person name="Ravi V."/>
            <person name="Vij S."/>
            <person name="Kapur A."/>
            <person name="Khurana P."/>
            <person name="Khurana P."/>
            <person name="Khurana J.P."/>
            <person name="Tyagi A.K."/>
            <person name="Gaikwad K."/>
            <person name="Singh A."/>
            <person name="Dalal V."/>
            <person name="Srivastava S."/>
            <person name="Dixit A."/>
            <person name="Pal A.K."/>
            <person name="Ghazi I.A."/>
            <person name="Yadav M."/>
            <person name="Pandit A."/>
            <person name="Bhargava A."/>
            <person name="Sureshbabu K."/>
            <person name="Batra K."/>
            <person name="Sharma T.R."/>
            <person name="Mohapatra T."/>
            <person name="Singh N.K."/>
            <person name="Messing J."/>
            <person name="Nelson A.B."/>
            <person name="Fuks G."/>
            <person name="Kavchok S."/>
            <person name="Keizer G."/>
            <person name="Linton E."/>
            <person name="Llaca V."/>
            <person name="Song R."/>
            <person name="Tanyolac B."/>
            <person name="Young S."/>
            <person name="Ho-Il K."/>
            <person name="Hahn J.H."/>
            <person name="Sangsakoo G."/>
            <person name="Vanavichit A."/>
            <person name="de Mattos Luiz.A.T."/>
            <person name="Zimmer P.D."/>
            <person name="Malone G."/>
            <person name="Dellagostin O."/>
            <person name="de Oliveira A.C."/>
            <person name="Bevan M."/>
            <person name="Bancroft I."/>
            <person name="Minx P."/>
            <person name="Cordum H."/>
            <person name="Wilson R."/>
            <person name="Cheng Z."/>
            <person name="Jin W."/>
            <person name="Jiang J."/>
            <person name="Leong S.A."/>
            <person name="Iwama H."/>
            <person name="Gojobori T."/>
            <person name="Itoh T."/>
            <person name="Niimura Y."/>
            <person name="Fujii Y."/>
            <person name="Habara T."/>
            <person name="Sakai H."/>
            <person name="Sato Y."/>
            <person name="Wilson G."/>
            <person name="Kumar K."/>
            <person name="McCouch S."/>
            <person name="Juretic N."/>
            <person name="Hoen D."/>
            <person name="Wright S."/>
            <person name="Bruskiewich R."/>
            <person name="Bureau T."/>
            <person name="Miyao A."/>
            <person name="Hirochika H."/>
            <person name="Nishikawa T."/>
            <person name="Kadowaki K."/>
            <person name="Sugiura M."/>
            <person name="Burr B."/>
            <person name="Sasaki T."/>
        </authorList>
    </citation>
    <scope>NUCLEOTIDE SEQUENCE [LARGE SCALE GENOMIC DNA]</scope>
    <source>
        <strain evidence="3">cv. Nipponbare</strain>
    </source>
</reference>
<feature type="compositionally biased region" description="Acidic residues" evidence="1">
    <location>
        <begin position="38"/>
        <end position="53"/>
    </location>
</feature>
<dbReference type="AlphaFoldDB" id="Q6F2G8"/>
<accession>Q6F2G8</accession>
<name>Q6F2G8_ORYSJ</name>
<feature type="region of interest" description="Disordered" evidence="1">
    <location>
        <begin position="100"/>
        <end position="119"/>
    </location>
</feature>
<dbReference type="Proteomes" id="UP000000763">
    <property type="component" value="Chromosome 3"/>
</dbReference>
<evidence type="ECO:0000256" key="1">
    <source>
        <dbReference type="SAM" id="MobiDB-lite"/>
    </source>
</evidence>
<dbReference type="EMBL" id="AC147962">
    <property type="protein sequence ID" value="AAT76359.1"/>
    <property type="molecule type" value="Genomic_DNA"/>
</dbReference>
<sequence length="133" mass="13997">MGEGRWPAATKAVGAKEVAAGVGDLVAAPNMARRCPSADEDDDAARLEEDDDASPSWAGWSAQGRAAWADRVDADHVRERRGEGELGHCGCGPRRLGAAAAQRGEGDPRGMGEEGKNFSCDRDKIFADKAGME</sequence>
<reference evidence="3" key="2">
    <citation type="journal article" date="2008" name="Nucleic Acids Res.">
        <title>The rice annotation project database (RAP-DB): 2008 update.</title>
        <authorList>
            <consortium name="The rice annotation project (RAP)"/>
        </authorList>
    </citation>
    <scope>GENOME REANNOTATION</scope>
    <source>
        <strain evidence="3">cv. Nipponbare</strain>
    </source>
</reference>
<feature type="region of interest" description="Disordered" evidence="1">
    <location>
        <begin position="33"/>
        <end position="58"/>
    </location>
</feature>
<proteinExistence type="predicted"/>
<organism evidence="2 3">
    <name type="scientific">Oryza sativa subsp. japonica</name>
    <name type="common">Rice</name>
    <dbReference type="NCBI Taxonomy" id="39947"/>
    <lineage>
        <taxon>Eukaryota</taxon>
        <taxon>Viridiplantae</taxon>
        <taxon>Streptophyta</taxon>
        <taxon>Embryophyta</taxon>
        <taxon>Tracheophyta</taxon>
        <taxon>Spermatophyta</taxon>
        <taxon>Magnoliopsida</taxon>
        <taxon>Liliopsida</taxon>
        <taxon>Poales</taxon>
        <taxon>Poaceae</taxon>
        <taxon>BOP clade</taxon>
        <taxon>Oryzoideae</taxon>
        <taxon>Oryzeae</taxon>
        <taxon>Oryzinae</taxon>
        <taxon>Oryza</taxon>
        <taxon>Oryza sativa</taxon>
    </lineage>
</organism>
<evidence type="ECO:0000313" key="3">
    <source>
        <dbReference type="Proteomes" id="UP000000763"/>
    </source>
</evidence>
<evidence type="ECO:0000313" key="2">
    <source>
        <dbReference type="EMBL" id="AAT76359.1"/>
    </source>
</evidence>
<feature type="compositionally biased region" description="Basic and acidic residues" evidence="1">
    <location>
        <begin position="104"/>
        <end position="119"/>
    </location>
</feature>
<protein>
    <submittedName>
        <fullName evidence="2">Uncharacterized protein</fullName>
    </submittedName>
</protein>
<gene>
    <name evidence="2" type="primary">OSJNBa0083K01.18</name>
</gene>